<reference evidence="4 5" key="1">
    <citation type="submission" date="2019-12" db="EMBL/GenBank/DDBJ databases">
        <title>Sporaefaciens musculi gen. nov., sp. nov., a novel bacterium isolated from the caecum of an obese mouse.</title>
        <authorList>
            <person name="Rasmussen T.S."/>
            <person name="Streidl T."/>
            <person name="Hitch T.C.A."/>
            <person name="Wortmann E."/>
            <person name="Deptula P."/>
            <person name="Hansen M."/>
            <person name="Nielsen D.S."/>
            <person name="Clavel T."/>
            <person name="Vogensen F.K."/>
        </authorList>
    </citation>
    <scope>NUCLEOTIDE SEQUENCE [LARGE SCALE GENOMIC DNA]</scope>
    <source>
        <strain evidence="4 5">WCA-9-b2</strain>
    </source>
</reference>
<feature type="compositionally biased region" description="Basic and acidic residues" evidence="1">
    <location>
        <begin position="213"/>
        <end position="234"/>
    </location>
</feature>
<evidence type="ECO:0000256" key="1">
    <source>
        <dbReference type="SAM" id="MobiDB-lite"/>
    </source>
</evidence>
<dbReference type="AlphaFoldDB" id="A0A7X3MDL1"/>
<dbReference type="RefSeq" id="WP_016219875.1">
    <property type="nucleotide sequence ID" value="NZ_WUQX01000001.1"/>
</dbReference>
<evidence type="ECO:0000259" key="3">
    <source>
        <dbReference type="Pfam" id="PF19481"/>
    </source>
</evidence>
<evidence type="ECO:0000313" key="4">
    <source>
        <dbReference type="EMBL" id="MXP74463.1"/>
    </source>
</evidence>
<gene>
    <name evidence="4" type="ORF">GN277_03200</name>
</gene>
<proteinExistence type="predicted"/>
<evidence type="ECO:0008006" key="6">
    <source>
        <dbReference type="Google" id="ProtNLM"/>
    </source>
</evidence>
<dbReference type="Proteomes" id="UP000460412">
    <property type="component" value="Unassembled WGS sequence"/>
</dbReference>
<keyword evidence="5" id="KW-1185">Reference proteome</keyword>
<name>A0A7X3MDL1_9FIRM</name>
<feature type="domain" description="DUF6017" evidence="3">
    <location>
        <begin position="253"/>
        <end position="380"/>
    </location>
</feature>
<protein>
    <recommendedName>
        <fullName evidence="6">Replication initiator protein A (RepA) N-terminus</fullName>
    </recommendedName>
</protein>
<dbReference type="EMBL" id="WUQX01000001">
    <property type="protein sequence ID" value="MXP74463.1"/>
    <property type="molecule type" value="Genomic_DNA"/>
</dbReference>
<evidence type="ECO:0000313" key="5">
    <source>
        <dbReference type="Proteomes" id="UP000460412"/>
    </source>
</evidence>
<feature type="region of interest" description="Disordered" evidence="1">
    <location>
        <begin position="207"/>
        <end position="258"/>
    </location>
</feature>
<dbReference type="Pfam" id="PF19481">
    <property type="entry name" value="DUF6017"/>
    <property type="match status" value="1"/>
</dbReference>
<accession>A0A7X3MDL1</accession>
<dbReference type="InterPro" id="IPR046059">
    <property type="entry name" value="DUF6017"/>
</dbReference>
<evidence type="ECO:0000259" key="2">
    <source>
        <dbReference type="Pfam" id="PF06970"/>
    </source>
</evidence>
<sequence length="384" mass="43757">MQELQFDYYRGMEAEQYTFYRIPKVLFTAECFKSLSCEAKVLYGLLLDRMSLSIKNRWFDEEDRVYIIFTVEEIAELMNCGTQKAVRLLKELDADKGIGLIEKKRLGLGKPNVIYVKNFIIRQTEGKEREEKQGGMPINAQNSENHNSRVVKTTIQEFPESQFKNGENHNSGMMKTTIQESPESQFKNGENHTSGMVGITIQEFPKSQSNKTDINKTDLSKPEFSETECSKPDLNDPESGVSAIHPNPILSNPSIPGTEPDVMGEMDAYRDIIREHISYECFQDGRYHRREDVDELVELMVEVMMLPDNGTVRVAGVEKPAALVKNRFMKLNHEHIEYILTCLGANTTKVGNIKAYLLTTLYNAPMTISNYYTAEVNHDLYGSG</sequence>
<dbReference type="InterPro" id="IPR010724">
    <property type="entry name" value="RepA_N"/>
</dbReference>
<organism evidence="4 5">
    <name type="scientific">Sporofaciens musculi</name>
    <dbReference type="NCBI Taxonomy" id="2681861"/>
    <lineage>
        <taxon>Bacteria</taxon>
        <taxon>Bacillati</taxon>
        <taxon>Bacillota</taxon>
        <taxon>Clostridia</taxon>
        <taxon>Lachnospirales</taxon>
        <taxon>Lachnospiraceae</taxon>
        <taxon>Sporofaciens</taxon>
    </lineage>
</organism>
<dbReference type="Pfam" id="PF06970">
    <property type="entry name" value="RepA_N"/>
    <property type="match status" value="1"/>
</dbReference>
<comment type="caution">
    <text evidence="4">The sequence shown here is derived from an EMBL/GenBank/DDBJ whole genome shotgun (WGS) entry which is preliminary data.</text>
</comment>
<feature type="domain" description="Replication initiator A N-terminal" evidence="2">
    <location>
        <begin position="18"/>
        <end position="92"/>
    </location>
</feature>